<feature type="transmembrane region" description="Helical" evidence="6">
    <location>
        <begin position="246"/>
        <end position="270"/>
    </location>
</feature>
<feature type="transmembrane region" description="Helical" evidence="6">
    <location>
        <begin position="47"/>
        <end position="72"/>
    </location>
</feature>
<name>A0AAW0D166_9AGAR</name>
<dbReference type="InterPro" id="IPR020846">
    <property type="entry name" value="MFS_dom"/>
</dbReference>
<keyword evidence="3 6" id="KW-1133">Transmembrane helix</keyword>
<sequence length="569" mass="61144">MASRSESLTLGPSSVRSTTSPGPQNGLVEEKVQPPPLTNTILKGRKLFVVFLSMMLSLLLVALDQTILSTALPRIASDFNAFTLQGWVATSFTLSQTVFILFYGQILRIFSTKWVMIAAIVIFEAGSLLCALSQNMSELIAGRTVSGVGAAGIFLVMFQIIAQSTSLEDRPRLLSFTSAVFGVASVIGPLIGGAFTDHVTWRWCFYINLPFGGLSVLGVLFVLDASPPLGSDPTKPRSRRDILRQVADLDFLGVTLVAAAITCLDLALQWGGNTKAWGDEDVIICFVLAAVAGAVFISWEIHKGERAMTPTSIFRTASVWAILAYSFLSRFALLLYSFYIPIFYQAVLHKTATASGINLIPYMLSIVATIILSGHIASRSGYYHPFLVIGPIFLAIGSGLLYSLTTSTPSLTAKLIGYQILTGIGTGMGMQNSILAIQVEFHGVPKLLGQAMSMSSFAQHFGGTVGLGIAEPVFASLLTGYLRRYAPEAPVGVVKDSPTAIYRVLPEELVAGVVRSYAEALRVVLILGVPVAGLALFAAFWIKNIRIPRRQTVGASKEERGEQDSKGTV</sequence>
<feature type="region of interest" description="Disordered" evidence="5">
    <location>
        <begin position="1"/>
        <end position="32"/>
    </location>
</feature>
<accession>A0AAW0D166</accession>
<dbReference type="PRINTS" id="PR01036">
    <property type="entry name" value="TCRTETB"/>
</dbReference>
<keyword evidence="9" id="KW-1185">Reference proteome</keyword>
<dbReference type="PANTHER" id="PTHR23501:SF198">
    <property type="entry name" value="AZOLE RESISTANCE PROTEIN 1-RELATED"/>
    <property type="match status" value="1"/>
</dbReference>
<dbReference type="InterPro" id="IPR011701">
    <property type="entry name" value="MFS"/>
</dbReference>
<evidence type="ECO:0000256" key="2">
    <source>
        <dbReference type="ARBA" id="ARBA00022692"/>
    </source>
</evidence>
<comment type="caution">
    <text evidence="8">The sequence shown here is derived from an EMBL/GenBank/DDBJ whole genome shotgun (WGS) entry which is preliminary data.</text>
</comment>
<comment type="subcellular location">
    <subcellularLocation>
        <location evidence="1">Membrane</location>
        <topology evidence="1">Multi-pass membrane protein</topology>
    </subcellularLocation>
</comment>
<dbReference type="GO" id="GO:0022857">
    <property type="term" value="F:transmembrane transporter activity"/>
    <property type="evidence" value="ECO:0007669"/>
    <property type="project" value="InterPro"/>
</dbReference>
<feature type="transmembrane region" description="Helical" evidence="6">
    <location>
        <begin position="140"/>
        <end position="161"/>
    </location>
</feature>
<evidence type="ECO:0000256" key="4">
    <source>
        <dbReference type="ARBA" id="ARBA00023136"/>
    </source>
</evidence>
<dbReference type="Pfam" id="PF07690">
    <property type="entry name" value="MFS_1"/>
    <property type="match status" value="1"/>
</dbReference>
<dbReference type="Proteomes" id="UP001362999">
    <property type="component" value="Unassembled WGS sequence"/>
</dbReference>
<dbReference type="PROSITE" id="PS50850">
    <property type="entry name" value="MFS"/>
    <property type="match status" value="1"/>
</dbReference>
<dbReference type="PANTHER" id="PTHR23501">
    <property type="entry name" value="MAJOR FACILITATOR SUPERFAMILY"/>
    <property type="match status" value="1"/>
</dbReference>
<feature type="transmembrane region" description="Helical" evidence="6">
    <location>
        <begin position="313"/>
        <end position="339"/>
    </location>
</feature>
<feature type="compositionally biased region" description="Polar residues" evidence="5">
    <location>
        <begin position="1"/>
        <end position="23"/>
    </location>
</feature>
<feature type="transmembrane region" description="Helical" evidence="6">
    <location>
        <begin position="460"/>
        <end position="482"/>
    </location>
</feature>
<feature type="domain" description="Major facilitator superfamily (MFS) profile" evidence="7">
    <location>
        <begin position="50"/>
        <end position="546"/>
    </location>
</feature>
<feature type="transmembrane region" description="Helical" evidence="6">
    <location>
        <begin position="359"/>
        <end position="378"/>
    </location>
</feature>
<evidence type="ECO:0000256" key="6">
    <source>
        <dbReference type="SAM" id="Phobius"/>
    </source>
</evidence>
<dbReference type="Gene3D" id="1.20.1250.20">
    <property type="entry name" value="MFS general substrate transporter like domains"/>
    <property type="match status" value="1"/>
</dbReference>
<feature type="transmembrane region" description="Helical" evidence="6">
    <location>
        <begin position="173"/>
        <end position="193"/>
    </location>
</feature>
<feature type="transmembrane region" description="Helical" evidence="6">
    <location>
        <begin position="114"/>
        <end position="134"/>
    </location>
</feature>
<evidence type="ECO:0000313" key="8">
    <source>
        <dbReference type="EMBL" id="KAK7045105.1"/>
    </source>
</evidence>
<gene>
    <name evidence="8" type="ORF">R3P38DRAFT_3433776</name>
</gene>
<dbReference type="AlphaFoldDB" id="A0AAW0D166"/>
<dbReference type="EMBL" id="JAWWNJ010000011">
    <property type="protein sequence ID" value="KAK7045105.1"/>
    <property type="molecule type" value="Genomic_DNA"/>
</dbReference>
<keyword evidence="2 6" id="KW-0812">Transmembrane</keyword>
<organism evidence="8 9">
    <name type="scientific">Favolaschia claudopus</name>
    <dbReference type="NCBI Taxonomy" id="2862362"/>
    <lineage>
        <taxon>Eukaryota</taxon>
        <taxon>Fungi</taxon>
        <taxon>Dikarya</taxon>
        <taxon>Basidiomycota</taxon>
        <taxon>Agaricomycotina</taxon>
        <taxon>Agaricomycetes</taxon>
        <taxon>Agaricomycetidae</taxon>
        <taxon>Agaricales</taxon>
        <taxon>Marasmiineae</taxon>
        <taxon>Mycenaceae</taxon>
        <taxon>Favolaschia</taxon>
    </lineage>
</organism>
<dbReference type="SUPFAM" id="SSF103473">
    <property type="entry name" value="MFS general substrate transporter"/>
    <property type="match status" value="1"/>
</dbReference>
<protein>
    <submittedName>
        <fullName evidence="8">Major facilitator transporter-like protein</fullName>
    </submittedName>
</protein>
<feature type="transmembrane region" description="Helical" evidence="6">
    <location>
        <begin position="205"/>
        <end position="225"/>
    </location>
</feature>
<keyword evidence="4 6" id="KW-0472">Membrane</keyword>
<evidence type="ECO:0000313" key="9">
    <source>
        <dbReference type="Proteomes" id="UP001362999"/>
    </source>
</evidence>
<reference evidence="8 9" key="1">
    <citation type="journal article" date="2024" name="J Genomics">
        <title>Draft genome sequencing and assembly of Favolaschia claudopus CIRM-BRFM 2984 isolated from oak limbs.</title>
        <authorList>
            <person name="Navarro D."/>
            <person name="Drula E."/>
            <person name="Chaduli D."/>
            <person name="Cazenave R."/>
            <person name="Ahrendt S."/>
            <person name="Wang J."/>
            <person name="Lipzen A."/>
            <person name="Daum C."/>
            <person name="Barry K."/>
            <person name="Grigoriev I.V."/>
            <person name="Favel A."/>
            <person name="Rosso M.N."/>
            <person name="Martin F."/>
        </authorList>
    </citation>
    <scope>NUCLEOTIDE SEQUENCE [LARGE SCALE GENOMIC DNA]</scope>
    <source>
        <strain evidence="8 9">CIRM-BRFM 2984</strain>
    </source>
</reference>
<dbReference type="InterPro" id="IPR036259">
    <property type="entry name" value="MFS_trans_sf"/>
</dbReference>
<feature type="transmembrane region" description="Helical" evidence="6">
    <location>
        <begin position="385"/>
        <end position="404"/>
    </location>
</feature>
<evidence type="ECO:0000256" key="5">
    <source>
        <dbReference type="SAM" id="MobiDB-lite"/>
    </source>
</evidence>
<dbReference type="GO" id="GO:0005886">
    <property type="term" value="C:plasma membrane"/>
    <property type="evidence" value="ECO:0007669"/>
    <property type="project" value="TreeGrafter"/>
</dbReference>
<evidence type="ECO:0000256" key="1">
    <source>
        <dbReference type="ARBA" id="ARBA00004141"/>
    </source>
</evidence>
<evidence type="ECO:0000259" key="7">
    <source>
        <dbReference type="PROSITE" id="PS50850"/>
    </source>
</evidence>
<dbReference type="Gene3D" id="1.20.1720.10">
    <property type="entry name" value="Multidrug resistance protein D"/>
    <property type="match status" value="1"/>
</dbReference>
<feature type="transmembrane region" description="Helical" evidence="6">
    <location>
        <begin position="520"/>
        <end position="542"/>
    </location>
</feature>
<feature type="transmembrane region" description="Helical" evidence="6">
    <location>
        <begin position="282"/>
        <end position="301"/>
    </location>
</feature>
<dbReference type="CDD" id="cd17502">
    <property type="entry name" value="MFS_Azr1_MDR_like"/>
    <property type="match status" value="1"/>
</dbReference>
<feature type="transmembrane region" description="Helical" evidence="6">
    <location>
        <begin position="416"/>
        <end position="439"/>
    </location>
</feature>
<feature type="transmembrane region" description="Helical" evidence="6">
    <location>
        <begin position="84"/>
        <end position="102"/>
    </location>
</feature>
<evidence type="ECO:0000256" key="3">
    <source>
        <dbReference type="ARBA" id="ARBA00022989"/>
    </source>
</evidence>
<proteinExistence type="predicted"/>